<proteinExistence type="predicted"/>
<dbReference type="Proteomes" id="UP001265746">
    <property type="component" value="Unassembled WGS sequence"/>
</dbReference>
<organism evidence="1 2">
    <name type="scientific">Phomopsis amygdali</name>
    <name type="common">Fusicoccum amygdali</name>
    <dbReference type="NCBI Taxonomy" id="1214568"/>
    <lineage>
        <taxon>Eukaryota</taxon>
        <taxon>Fungi</taxon>
        <taxon>Dikarya</taxon>
        <taxon>Ascomycota</taxon>
        <taxon>Pezizomycotina</taxon>
        <taxon>Sordariomycetes</taxon>
        <taxon>Sordariomycetidae</taxon>
        <taxon>Diaporthales</taxon>
        <taxon>Diaporthaceae</taxon>
        <taxon>Diaporthe</taxon>
    </lineage>
</organism>
<dbReference type="InterPro" id="IPR038883">
    <property type="entry name" value="AN11006-like"/>
</dbReference>
<sequence>MARTRKGKRRFPFLSLPPEIRNKVYREVLHKKVAIKTLEQPALLLTNKQIRDEALLIHYAENKFIVAIHAQTVQAVQNFVDSQNASIMALIRCIYLQRGTSMFTLPPELRNEMYKIVMNDVYKGPELRCRPVADFSLRQPALAQVNHQLRREVLPMWYSGRSFGIRIYPRCLSQTDQVWHDFKTRFEAHTDGEDGSNFLSFIKCLEVELWHPIVKDDRCPIPLLNCNGIYLKFGHTGKLGYPGHQVSNASTD</sequence>
<reference evidence="1" key="1">
    <citation type="submission" date="2023-06" db="EMBL/GenBank/DDBJ databases">
        <authorList>
            <person name="Noh H."/>
        </authorList>
    </citation>
    <scope>NUCLEOTIDE SEQUENCE</scope>
    <source>
        <strain evidence="1">DUCC20226</strain>
    </source>
</reference>
<comment type="caution">
    <text evidence="1">The sequence shown here is derived from an EMBL/GenBank/DDBJ whole genome shotgun (WGS) entry which is preliminary data.</text>
</comment>
<dbReference type="EMBL" id="JAUJFL010000002">
    <property type="protein sequence ID" value="KAK2609421.1"/>
    <property type="molecule type" value="Genomic_DNA"/>
</dbReference>
<evidence type="ECO:0000313" key="1">
    <source>
        <dbReference type="EMBL" id="KAK2609421.1"/>
    </source>
</evidence>
<name>A0AAD9SJ58_PHOAM</name>
<protein>
    <submittedName>
        <fullName evidence="1">Uncharacterized protein</fullName>
    </submittedName>
</protein>
<keyword evidence="2" id="KW-1185">Reference proteome</keyword>
<dbReference type="AlphaFoldDB" id="A0AAD9SJ58"/>
<dbReference type="PANTHER" id="PTHR42085:SF2">
    <property type="entry name" value="F-BOX DOMAIN-CONTAINING PROTEIN"/>
    <property type="match status" value="1"/>
</dbReference>
<gene>
    <name evidence="1" type="ORF">N8I77_002918</name>
</gene>
<evidence type="ECO:0000313" key="2">
    <source>
        <dbReference type="Proteomes" id="UP001265746"/>
    </source>
</evidence>
<accession>A0AAD9SJ58</accession>
<dbReference type="PANTHER" id="PTHR42085">
    <property type="entry name" value="F-BOX DOMAIN-CONTAINING PROTEIN"/>
    <property type="match status" value="1"/>
</dbReference>